<feature type="region of interest" description="Disordered" evidence="7">
    <location>
        <begin position="766"/>
        <end position="793"/>
    </location>
</feature>
<dbReference type="InterPro" id="IPR018494">
    <property type="entry name" value="Oxysterol-bd_CS"/>
</dbReference>
<sequence>MSSFWSRPPGFRLNRTKSWYDTKQGSKLNGKPKLTRTFSEGHSEGEAGDGVGNLSSAMSSPTVISSSSSNRARASSESKLFSPISDKSSFTSTPMSSSKLSKRESLKVQKKNYRSQKKQAAKELLITLKDPSVIVLADWLKIRGTLKSWTKLWCVLKPGLIILYKSDKLKSSHWIGTVILSACRLIERPSKKDGFCFKLFHPLDQSIWATKGPKGETIGAFVQPLPYSYLIFRAPSESAGKCWMDALELALRCTSLLMRSMTKERELNSSGALAETLETPSFQSPTELNESDCEKHFEGQGLDEDCKTDREEIKTESESSGSDEEDEKSFCTNVKPMETQYIENDKEELGQQGDECQTEEVNEENKSLIWTLVKQVRPGMDLSKVVLPTFILEPRSFLDKLTDYYYHADMLSEAVLQEDPFTRMKSVVQWYLAGFYKKPKGLKKPYNPIIGETFRCYWRHPKTNSRTFYIAEQISHHPPVSAFHISNRRDGFSISGSILAKSKFYGNSISAILDGTAKLTFLKRGEDYFITMPYAHCKGILIGTLTMEMGGKITINCPKTGYRCDLEFKLKPFLGSGEASNKVSGKIKVGTDTLCNIDGHWDQEIYIKDKMSGESSPFFVVNKEVKSSRLKRYTVPLEIQEQFESERLWRRVSEAISNCDMHGATDEKHLLEEKQRYEARERKAKMMEWVPKFFERDLLTGDWLYKYVDLRPWDPINDLLQYEQEFVIQTHTRHKTPVVRTMSITSQEQEKKKVFRNVALARSQRCTGKVRKESGSSTPDPELIHDSDSSETATTALRQSSLANGKLRLNEDSYKKLVEPMMKMQEEVNGSLKTLQRQVFTLQQANENNNNQPGFGRDWIMLASILLIQIVLQWLMK</sequence>
<dbReference type="Pfam" id="PF00169">
    <property type="entry name" value="PH"/>
    <property type="match status" value="1"/>
</dbReference>
<dbReference type="GO" id="GO:0005829">
    <property type="term" value="C:cytosol"/>
    <property type="evidence" value="ECO:0007669"/>
    <property type="project" value="TreeGrafter"/>
</dbReference>
<dbReference type="SUPFAM" id="SSF144000">
    <property type="entry name" value="Oxysterol-binding protein-like"/>
    <property type="match status" value="1"/>
</dbReference>
<feature type="domain" description="PH" evidence="8">
    <location>
        <begin position="133"/>
        <end position="252"/>
    </location>
</feature>
<dbReference type="InterPro" id="IPR001849">
    <property type="entry name" value="PH_domain"/>
</dbReference>
<evidence type="ECO:0000256" key="2">
    <source>
        <dbReference type="ARBA" id="ARBA00022448"/>
    </source>
</evidence>
<accession>A0AAN8KCC1</accession>
<dbReference type="InterPro" id="IPR000648">
    <property type="entry name" value="Oxysterol-bd"/>
</dbReference>
<evidence type="ECO:0000256" key="3">
    <source>
        <dbReference type="ARBA" id="ARBA00023055"/>
    </source>
</evidence>
<dbReference type="InterPro" id="IPR037239">
    <property type="entry name" value="OSBP_sf"/>
</dbReference>
<dbReference type="FunFam" id="2.30.29.30:FF:000030">
    <property type="entry name" value="Oxysterol-binding protein"/>
    <property type="match status" value="1"/>
</dbReference>
<dbReference type="GO" id="GO:0016020">
    <property type="term" value="C:membrane"/>
    <property type="evidence" value="ECO:0007669"/>
    <property type="project" value="TreeGrafter"/>
</dbReference>
<proteinExistence type="inferred from homology"/>
<evidence type="ECO:0000256" key="1">
    <source>
        <dbReference type="ARBA" id="ARBA00008842"/>
    </source>
</evidence>
<dbReference type="Proteomes" id="UP001347796">
    <property type="component" value="Unassembled WGS sequence"/>
</dbReference>
<evidence type="ECO:0000256" key="7">
    <source>
        <dbReference type="SAM" id="MobiDB-lite"/>
    </source>
</evidence>
<evidence type="ECO:0000259" key="8">
    <source>
        <dbReference type="PROSITE" id="PS50003"/>
    </source>
</evidence>
<dbReference type="InterPro" id="IPR011993">
    <property type="entry name" value="PH-like_dom_sf"/>
</dbReference>
<protein>
    <recommendedName>
        <fullName evidence="6">Oxysterol-binding protein</fullName>
    </recommendedName>
</protein>
<gene>
    <name evidence="9" type="ORF">SNE40_001989</name>
</gene>
<feature type="compositionally biased region" description="Basic and acidic residues" evidence="7">
    <location>
        <begin position="292"/>
        <end position="317"/>
    </location>
</feature>
<evidence type="ECO:0000256" key="6">
    <source>
        <dbReference type="RuleBase" id="RU003845"/>
    </source>
</evidence>
<dbReference type="AlphaFoldDB" id="A0AAN8KCC1"/>
<keyword evidence="3 6" id="KW-0445">Lipid transport</keyword>
<dbReference type="SMART" id="SM00233">
    <property type="entry name" value="PH"/>
    <property type="match status" value="1"/>
</dbReference>
<evidence type="ECO:0000256" key="4">
    <source>
        <dbReference type="ARBA" id="ARBA00023121"/>
    </source>
</evidence>
<name>A0AAN8KCC1_PATCE</name>
<keyword evidence="2 6" id="KW-0813">Transport</keyword>
<feature type="compositionally biased region" description="Polar residues" evidence="7">
    <location>
        <begin position="278"/>
        <end position="288"/>
    </location>
</feature>
<evidence type="ECO:0000313" key="10">
    <source>
        <dbReference type="Proteomes" id="UP001347796"/>
    </source>
</evidence>
<organism evidence="9 10">
    <name type="scientific">Patella caerulea</name>
    <name type="common">Rayed Mediterranean limpet</name>
    <dbReference type="NCBI Taxonomy" id="87958"/>
    <lineage>
        <taxon>Eukaryota</taxon>
        <taxon>Metazoa</taxon>
        <taxon>Spiralia</taxon>
        <taxon>Lophotrochozoa</taxon>
        <taxon>Mollusca</taxon>
        <taxon>Gastropoda</taxon>
        <taxon>Patellogastropoda</taxon>
        <taxon>Patelloidea</taxon>
        <taxon>Patellidae</taxon>
        <taxon>Patella</taxon>
    </lineage>
</organism>
<feature type="compositionally biased region" description="Polar residues" evidence="7">
    <location>
        <begin position="16"/>
        <end position="27"/>
    </location>
</feature>
<feature type="compositionally biased region" description="Low complexity" evidence="7">
    <location>
        <begin position="85"/>
        <end position="99"/>
    </location>
</feature>
<dbReference type="Gene3D" id="2.40.160.120">
    <property type="match status" value="1"/>
</dbReference>
<feature type="compositionally biased region" description="Low complexity" evidence="7">
    <location>
        <begin position="55"/>
        <end position="78"/>
    </location>
</feature>
<dbReference type="Gene3D" id="1.10.287.2720">
    <property type="match status" value="1"/>
</dbReference>
<dbReference type="GO" id="GO:0032541">
    <property type="term" value="C:cortical endoplasmic reticulum"/>
    <property type="evidence" value="ECO:0007669"/>
    <property type="project" value="TreeGrafter"/>
</dbReference>
<dbReference type="SUPFAM" id="SSF50729">
    <property type="entry name" value="PH domain-like"/>
    <property type="match status" value="1"/>
</dbReference>
<dbReference type="FunFam" id="2.40.160.120:FF:000004">
    <property type="entry name" value="Oxysterol-binding protein"/>
    <property type="match status" value="1"/>
</dbReference>
<reference evidence="9 10" key="1">
    <citation type="submission" date="2024-01" db="EMBL/GenBank/DDBJ databases">
        <title>The genome of the rayed Mediterranean limpet Patella caerulea (Linnaeus, 1758).</title>
        <authorList>
            <person name="Anh-Thu Weber A."/>
            <person name="Halstead-Nussloch G."/>
        </authorList>
    </citation>
    <scope>NUCLEOTIDE SEQUENCE [LARGE SCALE GENOMIC DNA]</scope>
    <source>
        <strain evidence="9">AATW-2023a</strain>
        <tissue evidence="9">Whole specimen</tissue>
    </source>
</reference>
<evidence type="ECO:0000256" key="5">
    <source>
        <dbReference type="RuleBase" id="RU003844"/>
    </source>
</evidence>
<evidence type="ECO:0000313" key="9">
    <source>
        <dbReference type="EMBL" id="KAK6190044.1"/>
    </source>
</evidence>
<dbReference type="GO" id="GO:0015485">
    <property type="term" value="F:cholesterol binding"/>
    <property type="evidence" value="ECO:0007669"/>
    <property type="project" value="TreeGrafter"/>
</dbReference>
<feature type="region of interest" description="Disordered" evidence="7">
    <location>
        <begin position="1"/>
        <end position="114"/>
    </location>
</feature>
<feature type="region of interest" description="Disordered" evidence="7">
    <location>
        <begin position="268"/>
        <end position="329"/>
    </location>
</feature>
<dbReference type="PANTHER" id="PTHR10972:SF102">
    <property type="entry name" value="OXYSTEROL-BINDING PROTEIN"/>
    <property type="match status" value="1"/>
</dbReference>
<dbReference type="FunFam" id="1.10.287.2720:FF:000002">
    <property type="entry name" value="Oxysterol-binding protein"/>
    <property type="match status" value="1"/>
</dbReference>
<comment type="similarity">
    <text evidence="1 5">Belongs to the OSBP family.</text>
</comment>
<dbReference type="PROSITE" id="PS01013">
    <property type="entry name" value="OSBP"/>
    <property type="match status" value="1"/>
</dbReference>
<comment type="caution">
    <text evidence="9">The sequence shown here is derived from an EMBL/GenBank/DDBJ whole genome shotgun (WGS) entry which is preliminary data.</text>
</comment>
<keyword evidence="4" id="KW-0446">Lipid-binding</keyword>
<keyword evidence="10" id="KW-1185">Reference proteome</keyword>
<dbReference type="CDD" id="cd13286">
    <property type="entry name" value="PH_OPR5_ORP8"/>
    <property type="match status" value="1"/>
</dbReference>
<dbReference type="EMBL" id="JAZGQO010000002">
    <property type="protein sequence ID" value="KAK6190044.1"/>
    <property type="molecule type" value="Genomic_DNA"/>
</dbReference>
<dbReference type="PANTHER" id="PTHR10972">
    <property type="entry name" value="OXYSTEROL-BINDING PROTEIN-RELATED"/>
    <property type="match status" value="1"/>
</dbReference>
<dbReference type="Pfam" id="PF01237">
    <property type="entry name" value="Oxysterol_BP"/>
    <property type="match status" value="1"/>
</dbReference>
<dbReference type="GO" id="GO:0006869">
    <property type="term" value="P:lipid transport"/>
    <property type="evidence" value="ECO:0007669"/>
    <property type="project" value="UniProtKB-KW"/>
</dbReference>
<dbReference type="PROSITE" id="PS50003">
    <property type="entry name" value="PH_DOMAIN"/>
    <property type="match status" value="1"/>
</dbReference>
<dbReference type="Gene3D" id="3.30.70.3490">
    <property type="match status" value="1"/>
</dbReference>
<dbReference type="Gene3D" id="2.30.29.30">
    <property type="entry name" value="Pleckstrin-homology domain (PH domain)/Phosphotyrosine-binding domain (PTB)"/>
    <property type="match status" value="1"/>
</dbReference>